<accession>A0ABV2NKC8</accession>
<dbReference type="Proteomes" id="UP001549119">
    <property type="component" value="Unassembled WGS sequence"/>
</dbReference>
<organism evidence="2 3">
    <name type="scientific">Methylobacterium radiotolerans</name>
    <dbReference type="NCBI Taxonomy" id="31998"/>
    <lineage>
        <taxon>Bacteria</taxon>
        <taxon>Pseudomonadati</taxon>
        <taxon>Pseudomonadota</taxon>
        <taxon>Alphaproteobacteria</taxon>
        <taxon>Hyphomicrobiales</taxon>
        <taxon>Methylobacteriaceae</taxon>
        <taxon>Methylobacterium</taxon>
    </lineage>
</organism>
<feature type="coiled-coil region" evidence="1">
    <location>
        <begin position="102"/>
        <end position="136"/>
    </location>
</feature>
<keyword evidence="1" id="KW-0175">Coiled coil</keyword>
<dbReference type="RefSeq" id="WP_245364403.1">
    <property type="nucleotide sequence ID" value="NZ_JBEPNV010000001.1"/>
</dbReference>
<dbReference type="EMBL" id="JBEPNW010000002">
    <property type="protein sequence ID" value="MET3866952.1"/>
    <property type="molecule type" value="Genomic_DNA"/>
</dbReference>
<evidence type="ECO:0000256" key="1">
    <source>
        <dbReference type="SAM" id="Coils"/>
    </source>
</evidence>
<proteinExistence type="predicted"/>
<reference evidence="2 3" key="1">
    <citation type="submission" date="2024-06" db="EMBL/GenBank/DDBJ databases">
        <title>Genomics of switchgrass bacterial isolates.</title>
        <authorList>
            <person name="Shade A."/>
        </authorList>
    </citation>
    <scope>NUCLEOTIDE SEQUENCE [LARGE SCALE GENOMIC DNA]</scope>
    <source>
        <strain evidence="2 3">PvP084</strain>
    </source>
</reference>
<comment type="caution">
    <text evidence="2">The sequence shown here is derived from an EMBL/GenBank/DDBJ whole genome shotgun (WGS) entry which is preliminary data.</text>
</comment>
<protein>
    <submittedName>
        <fullName evidence="2">F0F1-type ATP synthase membrane subunit b/b</fullName>
    </submittedName>
</protein>
<evidence type="ECO:0000313" key="2">
    <source>
        <dbReference type="EMBL" id="MET3866952.1"/>
    </source>
</evidence>
<evidence type="ECO:0000313" key="3">
    <source>
        <dbReference type="Proteomes" id="UP001549119"/>
    </source>
</evidence>
<sequence length="239" mass="26062">MYWPSIKSRQGRAIMVAAPTATWSHILTQVADSLDRFVEESSAEIAKLKPSFDTVGVPAGSTALHIEEVAHPPILPEPAVNDAGPAAAPSDPEAVSDWMSTLDIINGMAGRAEAQKQRLQEQRTSHEAALAAAQRALAETQHRLHLSEMRVREVEARSDIRLQRVQAEADAQVQDIRAEAEARVRTIRAEAEAWVRAAEEQVRVADLRAETAEKWLGRIDAAAKALLLGSHGRRGPSRA</sequence>
<name>A0ABV2NKC8_9HYPH</name>
<gene>
    <name evidence="2" type="ORF">ABIC20_004261</name>
</gene>
<keyword evidence="3" id="KW-1185">Reference proteome</keyword>